<proteinExistence type="predicted"/>
<evidence type="ECO:0000313" key="1">
    <source>
        <dbReference type="EMBL" id="SNT60204.1"/>
    </source>
</evidence>
<dbReference type="EMBL" id="FZPH01000012">
    <property type="protein sequence ID" value="SNT60204.1"/>
    <property type="molecule type" value="Genomic_DNA"/>
</dbReference>
<gene>
    <name evidence="1" type="ORF">SAMN05421812_11236</name>
</gene>
<organism evidence="1 2">
    <name type="scientific">Asanoa hainanensis</name>
    <dbReference type="NCBI Taxonomy" id="560556"/>
    <lineage>
        <taxon>Bacteria</taxon>
        <taxon>Bacillati</taxon>
        <taxon>Actinomycetota</taxon>
        <taxon>Actinomycetes</taxon>
        <taxon>Micromonosporales</taxon>
        <taxon>Micromonosporaceae</taxon>
        <taxon>Asanoa</taxon>
    </lineage>
</organism>
<sequence length="160" mass="16563">MSAPPSDAPPEPTAPTRLAKISSACKILPASAVVQVLGSSSGTKLKARELPVDKSDGEVAYTCAYGKDGQEPFALTVSTRPDKAAAARTTIDNIAAASGAETTPVDGVGEAGVGYVSDSIRIVVVTLPYEDDLRLVLFAAPEIVPQDKLVEVVEQVVEKV</sequence>
<reference evidence="1 2" key="1">
    <citation type="submission" date="2017-06" db="EMBL/GenBank/DDBJ databases">
        <authorList>
            <person name="Kim H.J."/>
            <person name="Triplett B.A."/>
        </authorList>
    </citation>
    <scope>NUCLEOTIDE SEQUENCE [LARGE SCALE GENOMIC DNA]</scope>
    <source>
        <strain evidence="1 2">CGMCC 4.5593</strain>
    </source>
</reference>
<keyword evidence="2" id="KW-1185">Reference proteome</keyword>
<accession>A0A239P0R9</accession>
<protein>
    <recommendedName>
        <fullName evidence="3">DUF3558 domain-containing protein</fullName>
    </recommendedName>
</protein>
<name>A0A239P0R9_9ACTN</name>
<dbReference type="AlphaFoldDB" id="A0A239P0R9"/>
<evidence type="ECO:0008006" key="3">
    <source>
        <dbReference type="Google" id="ProtNLM"/>
    </source>
</evidence>
<evidence type="ECO:0000313" key="2">
    <source>
        <dbReference type="Proteomes" id="UP000198362"/>
    </source>
</evidence>
<dbReference type="Proteomes" id="UP000198362">
    <property type="component" value="Unassembled WGS sequence"/>
</dbReference>